<comment type="subunit">
    <text evidence="5">Part of the 30S ribosomal subunit. Contacts proteins S5 and S12.</text>
</comment>
<evidence type="ECO:0000256" key="4">
    <source>
        <dbReference type="ARBA" id="ARBA00035258"/>
    </source>
</evidence>
<name>A0A0G1ENP2_9BACT</name>
<comment type="function">
    <text evidence="5">One of the primary rRNA binding proteins, it binds directly to 16S rRNA central domain where it helps coordinate assembly of the platform of the 30S subunit.</text>
</comment>
<dbReference type="GO" id="GO:0005737">
    <property type="term" value="C:cytoplasm"/>
    <property type="evidence" value="ECO:0007669"/>
    <property type="project" value="UniProtKB-ARBA"/>
</dbReference>
<dbReference type="GO" id="GO:0003735">
    <property type="term" value="F:structural constituent of ribosome"/>
    <property type="evidence" value="ECO:0007669"/>
    <property type="project" value="InterPro"/>
</dbReference>
<evidence type="ECO:0000313" key="6">
    <source>
        <dbReference type="EMBL" id="KKS84631.1"/>
    </source>
</evidence>
<dbReference type="Proteomes" id="UP000034543">
    <property type="component" value="Unassembled WGS sequence"/>
</dbReference>
<comment type="similarity">
    <text evidence="1 5">Belongs to the universal ribosomal protein uS8 family.</text>
</comment>
<evidence type="ECO:0000256" key="2">
    <source>
        <dbReference type="ARBA" id="ARBA00022980"/>
    </source>
</evidence>
<keyword evidence="5" id="KW-0694">RNA-binding</keyword>
<dbReference type="InterPro" id="IPR000630">
    <property type="entry name" value="Ribosomal_uS8"/>
</dbReference>
<organism evidence="6 7">
    <name type="scientific">Candidatus Gottesmanbacteria bacterium GW2011_GWA1_43_11</name>
    <dbReference type="NCBI Taxonomy" id="1618436"/>
    <lineage>
        <taxon>Bacteria</taxon>
        <taxon>Candidatus Gottesmaniibacteriota</taxon>
    </lineage>
</organism>
<dbReference type="SUPFAM" id="SSF56047">
    <property type="entry name" value="Ribosomal protein S8"/>
    <property type="match status" value="1"/>
</dbReference>
<dbReference type="Gene3D" id="3.30.1490.10">
    <property type="match status" value="1"/>
</dbReference>
<dbReference type="GO" id="GO:0006412">
    <property type="term" value="P:translation"/>
    <property type="evidence" value="ECO:0007669"/>
    <property type="project" value="UniProtKB-UniRule"/>
</dbReference>
<keyword evidence="5" id="KW-0699">rRNA-binding</keyword>
<sequence>MTTSDPIADMLTRIKNGYLARKETVEVPYSRFKAALAKLLARYEYVGEVSQTNNQRTFTITLRYKQGEPMMTEIKRVSKPGLRRYLSVRDLEAVKQGLGYLVLSTPKGLKTHIDARKERLGGEVICKVW</sequence>
<dbReference type="PANTHER" id="PTHR11758">
    <property type="entry name" value="40S RIBOSOMAL PROTEIN S15A"/>
    <property type="match status" value="1"/>
</dbReference>
<comment type="caution">
    <text evidence="6">The sequence shown here is derived from an EMBL/GenBank/DDBJ whole genome shotgun (WGS) entry which is preliminary data.</text>
</comment>
<evidence type="ECO:0000256" key="3">
    <source>
        <dbReference type="ARBA" id="ARBA00023274"/>
    </source>
</evidence>
<keyword evidence="3 5" id="KW-0687">Ribonucleoprotein</keyword>
<dbReference type="AlphaFoldDB" id="A0A0G1ENP2"/>
<keyword evidence="2 5" id="KW-0689">Ribosomal protein</keyword>
<dbReference type="GO" id="GO:0019843">
    <property type="term" value="F:rRNA binding"/>
    <property type="evidence" value="ECO:0007669"/>
    <property type="project" value="UniProtKB-UniRule"/>
</dbReference>
<evidence type="ECO:0000256" key="5">
    <source>
        <dbReference type="HAMAP-Rule" id="MF_01302"/>
    </source>
</evidence>
<dbReference type="FunFam" id="3.30.1490.10:FF:000001">
    <property type="entry name" value="30S ribosomal protein S8"/>
    <property type="match status" value="1"/>
</dbReference>
<dbReference type="STRING" id="1618436.UV59_C0016G0019"/>
<dbReference type="Pfam" id="PF00410">
    <property type="entry name" value="Ribosomal_S8"/>
    <property type="match status" value="1"/>
</dbReference>
<dbReference type="GO" id="GO:1990904">
    <property type="term" value="C:ribonucleoprotein complex"/>
    <property type="evidence" value="ECO:0007669"/>
    <property type="project" value="UniProtKB-KW"/>
</dbReference>
<dbReference type="HAMAP" id="MF_01302_B">
    <property type="entry name" value="Ribosomal_uS8_B"/>
    <property type="match status" value="1"/>
</dbReference>
<proteinExistence type="inferred from homology"/>
<accession>A0A0G1ENP2</accession>
<gene>
    <name evidence="5" type="primary">rpsH</name>
    <name evidence="6" type="ORF">UV59_C0016G0019</name>
</gene>
<dbReference type="EMBL" id="LCFB01000016">
    <property type="protein sequence ID" value="KKS84631.1"/>
    <property type="molecule type" value="Genomic_DNA"/>
</dbReference>
<dbReference type="Gene3D" id="3.30.1370.30">
    <property type="match status" value="1"/>
</dbReference>
<reference evidence="6 7" key="1">
    <citation type="journal article" date="2015" name="Nature">
        <title>rRNA introns, odd ribosomes, and small enigmatic genomes across a large radiation of phyla.</title>
        <authorList>
            <person name="Brown C.T."/>
            <person name="Hug L.A."/>
            <person name="Thomas B.C."/>
            <person name="Sharon I."/>
            <person name="Castelle C.J."/>
            <person name="Singh A."/>
            <person name="Wilkins M.J."/>
            <person name="Williams K.H."/>
            <person name="Banfield J.F."/>
        </authorList>
    </citation>
    <scope>NUCLEOTIDE SEQUENCE [LARGE SCALE GENOMIC DNA]</scope>
</reference>
<evidence type="ECO:0000256" key="1">
    <source>
        <dbReference type="ARBA" id="ARBA00006471"/>
    </source>
</evidence>
<dbReference type="PATRIC" id="fig|1618436.3.peg.844"/>
<dbReference type="NCBIfam" id="NF001109">
    <property type="entry name" value="PRK00136.1"/>
    <property type="match status" value="1"/>
</dbReference>
<dbReference type="InterPro" id="IPR035987">
    <property type="entry name" value="Ribosomal_uS8_sf"/>
</dbReference>
<protein>
    <recommendedName>
        <fullName evidence="4 5">Small ribosomal subunit protein uS8</fullName>
    </recommendedName>
</protein>
<dbReference type="GO" id="GO:0005840">
    <property type="term" value="C:ribosome"/>
    <property type="evidence" value="ECO:0007669"/>
    <property type="project" value="UniProtKB-KW"/>
</dbReference>
<evidence type="ECO:0000313" key="7">
    <source>
        <dbReference type="Proteomes" id="UP000034543"/>
    </source>
</evidence>